<evidence type="ECO:0000313" key="2">
    <source>
        <dbReference type="EMBL" id="THG01989.1"/>
    </source>
</evidence>
<keyword evidence="3" id="KW-1185">Reference proteome</keyword>
<sequence>MSHLWQDCFDPIVATSGRDLIPIMVCGRNIYGQEFGGMYCVVLIAGLLRIFGREVAELPLVATSRENQGKGYFQALFSCIESLLYSLNVENLVLPAAEEAESIWTKKLASASILTDINMSEQLLKYPRNLQLTIFKGTSMSVVSVGLLRIFGRKVTELPLVATSGENQGKGYFQALFSCIESLLYSLNVENLVLPVAEEAESIWTKKLGFRKMSDERFCMPRKEAHNIYAMAEPQWV</sequence>
<dbReference type="GO" id="GO:0042393">
    <property type="term" value="F:histone binding"/>
    <property type="evidence" value="ECO:0007669"/>
    <property type="project" value="TreeGrafter"/>
</dbReference>
<dbReference type="Pfam" id="PF23209">
    <property type="entry name" value="IDM1_C"/>
    <property type="match status" value="2"/>
</dbReference>
<evidence type="ECO:0000313" key="3">
    <source>
        <dbReference type="Proteomes" id="UP000306102"/>
    </source>
</evidence>
<feature type="domain" description="Increased DNA methylation 1 C-terminal" evidence="1">
    <location>
        <begin position="9"/>
        <end position="140"/>
    </location>
</feature>
<comment type="caution">
    <text evidence="2">The sequence shown here is derived from an EMBL/GenBank/DDBJ whole genome shotgun (WGS) entry which is preliminary data.</text>
</comment>
<dbReference type="AlphaFoldDB" id="A0A4S4DGU6"/>
<dbReference type="GO" id="GO:0045944">
    <property type="term" value="P:positive regulation of transcription by RNA polymerase II"/>
    <property type="evidence" value="ECO:0007669"/>
    <property type="project" value="TreeGrafter"/>
</dbReference>
<dbReference type="InterPro" id="IPR056511">
    <property type="entry name" value="IDM1_C"/>
</dbReference>
<dbReference type="GO" id="GO:0005634">
    <property type="term" value="C:nucleus"/>
    <property type="evidence" value="ECO:0007669"/>
    <property type="project" value="TreeGrafter"/>
</dbReference>
<reference evidence="2 3" key="1">
    <citation type="journal article" date="2018" name="Proc. Natl. Acad. Sci. U.S.A.">
        <title>Draft genome sequence of Camellia sinensis var. sinensis provides insights into the evolution of the tea genome and tea quality.</title>
        <authorList>
            <person name="Wei C."/>
            <person name="Yang H."/>
            <person name="Wang S."/>
            <person name="Zhao J."/>
            <person name="Liu C."/>
            <person name="Gao L."/>
            <person name="Xia E."/>
            <person name="Lu Y."/>
            <person name="Tai Y."/>
            <person name="She G."/>
            <person name="Sun J."/>
            <person name="Cao H."/>
            <person name="Tong W."/>
            <person name="Gao Q."/>
            <person name="Li Y."/>
            <person name="Deng W."/>
            <person name="Jiang X."/>
            <person name="Wang W."/>
            <person name="Chen Q."/>
            <person name="Zhang S."/>
            <person name="Li H."/>
            <person name="Wu J."/>
            <person name="Wang P."/>
            <person name="Li P."/>
            <person name="Shi C."/>
            <person name="Zheng F."/>
            <person name="Jian J."/>
            <person name="Huang B."/>
            <person name="Shan D."/>
            <person name="Shi M."/>
            <person name="Fang C."/>
            <person name="Yue Y."/>
            <person name="Li F."/>
            <person name="Li D."/>
            <person name="Wei S."/>
            <person name="Han B."/>
            <person name="Jiang C."/>
            <person name="Yin Y."/>
            <person name="Xia T."/>
            <person name="Zhang Z."/>
            <person name="Bennetzen J.L."/>
            <person name="Zhao S."/>
            <person name="Wan X."/>
        </authorList>
    </citation>
    <scope>NUCLEOTIDE SEQUENCE [LARGE SCALE GENOMIC DNA]</scope>
    <source>
        <strain evidence="3">cv. Shuchazao</strain>
        <tissue evidence="2">Leaf</tissue>
    </source>
</reference>
<dbReference type="GO" id="GO:0000977">
    <property type="term" value="F:RNA polymerase II transcription regulatory region sequence-specific DNA binding"/>
    <property type="evidence" value="ECO:0007669"/>
    <property type="project" value="TreeGrafter"/>
</dbReference>
<dbReference type="STRING" id="542762.A0A4S4DGU6"/>
<dbReference type="Proteomes" id="UP000306102">
    <property type="component" value="Unassembled WGS sequence"/>
</dbReference>
<feature type="domain" description="Increased DNA methylation 1 C-terminal" evidence="1">
    <location>
        <begin position="141"/>
        <end position="218"/>
    </location>
</feature>
<protein>
    <recommendedName>
        <fullName evidence="1">Increased DNA methylation 1 C-terminal domain-containing protein</fullName>
    </recommendedName>
</protein>
<dbReference type="PANTHER" id="PTHR47025:SF7">
    <property type="entry name" value="ACYL-COA N-ACYLTRANSFERASE WITH RING_FYVE_PHD-TYPE ZINC FINGER DOMAIN-CONTAINING PROTEIN"/>
    <property type="match status" value="1"/>
</dbReference>
<name>A0A4S4DGU6_CAMSN</name>
<dbReference type="PANTHER" id="PTHR47025">
    <property type="entry name" value="AUTOIMMUNE REGULATOR"/>
    <property type="match status" value="1"/>
</dbReference>
<dbReference type="GO" id="GO:0003682">
    <property type="term" value="F:chromatin binding"/>
    <property type="evidence" value="ECO:0007669"/>
    <property type="project" value="TreeGrafter"/>
</dbReference>
<dbReference type="EMBL" id="SDRB02011285">
    <property type="protein sequence ID" value="THG01989.1"/>
    <property type="molecule type" value="Genomic_DNA"/>
</dbReference>
<dbReference type="InterPro" id="IPR016181">
    <property type="entry name" value="Acyl_CoA_acyltransferase"/>
</dbReference>
<proteinExistence type="predicted"/>
<accession>A0A4S4DGU6</accession>
<organism evidence="2 3">
    <name type="scientific">Camellia sinensis var. sinensis</name>
    <name type="common">China tea</name>
    <dbReference type="NCBI Taxonomy" id="542762"/>
    <lineage>
        <taxon>Eukaryota</taxon>
        <taxon>Viridiplantae</taxon>
        <taxon>Streptophyta</taxon>
        <taxon>Embryophyta</taxon>
        <taxon>Tracheophyta</taxon>
        <taxon>Spermatophyta</taxon>
        <taxon>Magnoliopsida</taxon>
        <taxon>eudicotyledons</taxon>
        <taxon>Gunneridae</taxon>
        <taxon>Pentapetalae</taxon>
        <taxon>asterids</taxon>
        <taxon>Ericales</taxon>
        <taxon>Theaceae</taxon>
        <taxon>Camellia</taxon>
    </lineage>
</organism>
<gene>
    <name evidence="2" type="ORF">TEA_002555</name>
</gene>
<evidence type="ECO:0000259" key="1">
    <source>
        <dbReference type="Pfam" id="PF23209"/>
    </source>
</evidence>
<dbReference type="SUPFAM" id="SSF55729">
    <property type="entry name" value="Acyl-CoA N-acyltransferases (Nat)"/>
    <property type="match status" value="1"/>
</dbReference>